<feature type="repeat" description="ANK" evidence="3">
    <location>
        <begin position="279"/>
        <end position="311"/>
    </location>
</feature>
<dbReference type="Pfam" id="PF12796">
    <property type="entry name" value="Ank_2"/>
    <property type="match status" value="5"/>
</dbReference>
<feature type="repeat" description="ANK" evidence="3">
    <location>
        <begin position="180"/>
        <end position="212"/>
    </location>
</feature>
<sequence>MSNLNSEPVPHQDFVMEKIFPTDEMNKDHDNGSWVSQTIDSHSTNDTNLSNLIYNSIVRPRKSRLTQNETLVRENHKCHDYNTRYLLAARIGNKDELLNILNNKLVQVDYQNSAGLTALHLASKEGYSELVKIILDRGANVNIYSNRGNGSIHLACLSGYLNVVKLLVETGAHVNGKSANGFTPIYMAAQENKYEIIKYLLAKGAKQNIYTNDGFSPLAVALQQKHSQSVSILLEDINLKQLPQVNCRLRAIHIAAKCNDVDILRVLLKDFDVDTVTKNGFTALHITAHYNSLNAAKLLITNLATIDFKARNGITPLHVSSRWGRSNIVDLLLTNHANHENVTKDGLTALHYSCRYGHLSVARLLIKSNVNIEPKSKSGLSPLHVSAQGDNEKCAKLIIMHGANVEGVCVDSLTPLHVAAHCNGYFVAKLLLQNKANVNCEALNGFTPLHIACKKNNVRFIKLLILYHAKINKSADSGLTPLHICAFMNNVESLAYILTCKVDINKKTNSGETSVHLCTRSNKIDSLKILIKNNADINGQADEGQTALHIAAKIGNLEIIDLLISYQIDTNTTTIDGHSALHVAARSNHAEIAVRLIENGANMMLQTKKGFNALHICAKYDSRDVAICLINKGIQKDIRCKYGLTALHVATHYDAQKVAVLLIDRGADINAKANNHYLPLHVAVRKNNADLVKLLLNCGAKVNGASKLGFTPLHISSLKGNVDICENLILHKARCNVTASNGITPLHLASQEDNISIASVLIMYDIDINSPTKAGYTPLHTACHFGAINMVRFLLDHGALVDAVTSLNYTSLHHAAQQNHVNVVSILLSYDASADITSRHGYKPINIAKSLKNWKIYKLLEPHTNLNENVEFASMDRRISDMSKYYPDDMIEKDFSDSDNEIELLEKSFGYLSNKETTEITNIRGLPKNYDTFENFDEKSESKDLNKMDAESVESGVFKTKNGDELDEPIYSNEMNQLFAENTDNADNDQDIFDKRLWTSFLSSFVVDSRGGSLRGCRKMGIRFIIPPKAVDEPTQFVCKLLSISEVRSVYKSLVLNEGEGLVSHIIKIISNKSSLHKIINLEVPHFAALRGNERELIVLRRNKDEKWSIHSTGKYSKIGIAENIDCSLISGKRVELSINSIDAISANAGSSVEMYGSCSKTVIQFTMKELPVYFAIISRTTIDNLAIGTNGGRLVSSCEENVFSLIFQNAISKTKAIGISTMKMPNLSEYELDKFSKMLSPIVSIEPRRRKFYKEININIPVPSVLLINDVAPKRVNLAYLRVMCSICGGNEPPQWTDMTDAITFSYENGCVQFSTIFSGRFWLVNLDEQYVDDNNLNSIDKISQTSLDFVNTIYDLVIRTPIIVKFYVYGKWLPDGNLCLRVMSSTDDGRDRVAEKNENYTLLAKSRPVEVDTGRKLFFNFEKLQIYNKVEATPEEVRKRSKLYSFHELKKLIYFKNSRDQIKPWADNINQFEIKNYFYIIPHPFRYSKLTTKFSKNEEMTTVNNINIDKNEDQSIFVNFNKSDLMKSNSNNVLSTLTIFKTLEDKKSIFSNNKQGFIYKANVCVLYFSLYNIKNENVKNNQCKDNCNISFVSKEEKFVNVLSDGLCRDIEISDKGSVSSIEEKVPLHFSNDYANVSKKHINVGIVDDIEAEIMDCLSDNFDNLNGNSESMNNFEFTENHINNDDSVKDECIVKENTSEGKGSNSFLSSYEDMNEIAETACFDNFALNLNNIEEDNQEDSKKFVLESINEEPSSNLESQNEQDFFSDKDIYNNVDYTDFKNNFEKQPENGKMDDPIEKVGVENVNTDEKFAAEIVSDIFKIQKKLDYKDDDDFNVPNNDDVNLASAHLISYEPGPIEIKSMERKVTDEYQVFKPNEPTIKKHLTEINHKISCTMDEQTMHNLSMDSVCTFQSMTSFASARSNFDTSAGEFFTADEYLSDLDTSVEKNGNINETRRDTITNINLTPTNSKNCDTFTNSDSFTEIKPKKREKFNLENGETGGQLVDVANLINDDEEGNYGNQKKCIGSFFVNVTGNECISRWTQTDFSFHQCTADFTYYSFYQFTNICNHIKLHNTLMMSFNKKNCHPINFFAQTHFCFFKSSHSLTCQCLNIHSEEPMDS</sequence>
<feature type="repeat" description="ANK" evidence="3">
    <location>
        <begin position="345"/>
        <end position="377"/>
    </location>
</feature>
<dbReference type="PANTHER" id="PTHR24123:SF141">
    <property type="entry name" value="ANKYRIN 2, ISOFORM U"/>
    <property type="match status" value="1"/>
</dbReference>
<dbReference type="Pfam" id="PF00023">
    <property type="entry name" value="Ank"/>
    <property type="match status" value="4"/>
</dbReference>
<name>A0A177B9U9_9BILA</name>
<dbReference type="SUPFAM" id="SSF48403">
    <property type="entry name" value="Ankyrin repeat"/>
    <property type="match status" value="3"/>
</dbReference>
<dbReference type="Gene3D" id="1.25.40.20">
    <property type="entry name" value="Ankyrin repeat-containing domain"/>
    <property type="match status" value="4"/>
</dbReference>
<dbReference type="OrthoDB" id="20872at2759"/>
<dbReference type="InterPro" id="IPR002110">
    <property type="entry name" value="Ankyrin_rpt"/>
</dbReference>
<feature type="repeat" description="ANK" evidence="3">
    <location>
        <begin position="807"/>
        <end position="839"/>
    </location>
</feature>
<dbReference type="SMART" id="SM00248">
    <property type="entry name" value="ANK"/>
    <property type="match status" value="23"/>
</dbReference>
<evidence type="ECO:0000313" key="6">
    <source>
        <dbReference type="Proteomes" id="UP000078046"/>
    </source>
</evidence>
<dbReference type="Gene3D" id="2.60.40.2660">
    <property type="match status" value="1"/>
</dbReference>
<dbReference type="EMBL" id="LWCA01000150">
    <property type="protein sequence ID" value="OAF70423.1"/>
    <property type="molecule type" value="Genomic_DNA"/>
</dbReference>
<dbReference type="Pfam" id="PF00791">
    <property type="entry name" value="ZU5"/>
    <property type="match status" value="2"/>
</dbReference>
<dbReference type="PROSITE" id="PS50297">
    <property type="entry name" value="ANK_REP_REGION"/>
    <property type="match status" value="16"/>
</dbReference>
<comment type="caution">
    <text evidence="5">The sequence shown here is derived from an EMBL/GenBank/DDBJ whole genome shotgun (WGS) entry which is preliminary data.</text>
</comment>
<feature type="repeat" description="ANK" evidence="3">
    <location>
        <begin position="708"/>
        <end position="740"/>
    </location>
</feature>
<dbReference type="SMART" id="SM00218">
    <property type="entry name" value="ZU5"/>
    <property type="match status" value="1"/>
</dbReference>
<feature type="repeat" description="ANK" evidence="3">
    <location>
        <begin position="576"/>
        <end position="608"/>
    </location>
</feature>
<dbReference type="Proteomes" id="UP000078046">
    <property type="component" value="Unassembled WGS sequence"/>
</dbReference>
<dbReference type="PROSITE" id="PS50088">
    <property type="entry name" value="ANK_REPEAT"/>
    <property type="match status" value="19"/>
</dbReference>
<feature type="repeat" description="ANK" evidence="3">
    <location>
        <begin position="378"/>
        <end position="406"/>
    </location>
</feature>
<evidence type="ECO:0000256" key="1">
    <source>
        <dbReference type="ARBA" id="ARBA00022737"/>
    </source>
</evidence>
<dbReference type="Gene3D" id="2.60.220.30">
    <property type="match status" value="2"/>
</dbReference>
<feature type="domain" description="ZU5" evidence="4">
    <location>
        <begin position="1001"/>
        <end position="1133"/>
    </location>
</feature>
<accession>A0A177B9U9</accession>
<dbReference type="PROSITE" id="PS51145">
    <property type="entry name" value="ZU5"/>
    <property type="match status" value="1"/>
</dbReference>
<gene>
    <name evidence="5" type="ORF">A3Q56_01848</name>
</gene>
<keyword evidence="1" id="KW-0677">Repeat</keyword>
<feature type="repeat" description="ANK" evidence="3">
    <location>
        <begin position="114"/>
        <end position="146"/>
    </location>
</feature>
<reference evidence="5 6" key="1">
    <citation type="submission" date="2016-04" db="EMBL/GenBank/DDBJ databases">
        <title>The genome of Intoshia linei affirms orthonectids as highly simplified spiralians.</title>
        <authorList>
            <person name="Mikhailov K.V."/>
            <person name="Slusarev G.S."/>
            <person name="Nikitin M.A."/>
            <person name="Logacheva M.D."/>
            <person name="Penin A."/>
            <person name="Aleoshin V."/>
            <person name="Panchin Y.V."/>
        </authorList>
    </citation>
    <scope>NUCLEOTIDE SEQUENCE [LARGE SCALE GENOMIC DNA]</scope>
    <source>
        <strain evidence="5">Intl2013</strain>
        <tissue evidence="5">Whole animal</tissue>
    </source>
</reference>
<evidence type="ECO:0000256" key="2">
    <source>
        <dbReference type="ARBA" id="ARBA00023043"/>
    </source>
</evidence>
<feature type="repeat" description="ANK" evidence="3">
    <location>
        <begin position="411"/>
        <end position="443"/>
    </location>
</feature>
<protein>
    <recommendedName>
        <fullName evidence="4">ZU5 domain-containing protein</fullName>
    </recommendedName>
</protein>
<feature type="repeat" description="ANK" evidence="3">
    <location>
        <begin position="675"/>
        <end position="707"/>
    </location>
</feature>
<dbReference type="PRINTS" id="PR01415">
    <property type="entry name" value="ANKYRIN"/>
</dbReference>
<proteinExistence type="predicted"/>
<evidence type="ECO:0000259" key="4">
    <source>
        <dbReference type="PROSITE" id="PS51145"/>
    </source>
</evidence>
<feature type="repeat" description="ANK" evidence="3">
    <location>
        <begin position="444"/>
        <end position="476"/>
    </location>
</feature>
<feature type="repeat" description="ANK" evidence="3">
    <location>
        <begin position="642"/>
        <end position="674"/>
    </location>
</feature>
<feature type="repeat" description="ANK" evidence="3">
    <location>
        <begin position="510"/>
        <end position="542"/>
    </location>
</feature>
<feature type="repeat" description="ANK" evidence="3">
    <location>
        <begin position="741"/>
        <end position="773"/>
    </location>
</feature>
<dbReference type="InterPro" id="IPR051165">
    <property type="entry name" value="Multifunctional_ANK_Repeat"/>
</dbReference>
<feature type="repeat" description="ANK" evidence="3">
    <location>
        <begin position="147"/>
        <end position="179"/>
    </location>
</feature>
<feature type="repeat" description="ANK" evidence="3">
    <location>
        <begin position="543"/>
        <end position="575"/>
    </location>
</feature>
<dbReference type="InterPro" id="IPR000906">
    <property type="entry name" value="ZU5_dom"/>
</dbReference>
<dbReference type="FunFam" id="1.25.40.20:FF:000003">
    <property type="entry name" value="Ankyrin, isoform B"/>
    <property type="match status" value="1"/>
</dbReference>
<dbReference type="InterPro" id="IPR036770">
    <property type="entry name" value="Ankyrin_rpt-contain_sf"/>
</dbReference>
<dbReference type="PANTHER" id="PTHR24123">
    <property type="entry name" value="ANKYRIN REPEAT-CONTAINING"/>
    <property type="match status" value="1"/>
</dbReference>
<organism evidence="5 6">
    <name type="scientific">Intoshia linei</name>
    <dbReference type="NCBI Taxonomy" id="1819745"/>
    <lineage>
        <taxon>Eukaryota</taxon>
        <taxon>Metazoa</taxon>
        <taxon>Spiralia</taxon>
        <taxon>Lophotrochozoa</taxon>
        <taxon>Mesozoa</taxon>
        <taxon>Orthonectida</taxon>
        <taxon>Rhopaluridae</taxon>
        <taxon>Intoshia</taxon>
    </lineage>
</organism>
<feature type="repeat" description="ANK" evidence="3">
    <location>
        <begin position="312"/>
        <end position="344"/>
    </location>
</feature>
<feature type="repeat" description="ANK" evidence="3">
    <location>
        <begin position="774"/>
        <end position="806"/>
    </location>
</feature>
<dbReference type="Pfam" id="PF13637">
    <property type="entry name" value="Ank_4"/>
    <property type="match status" value="1"/>
</dbReference>
<evidence type="ECO:0000256" key="3">
    <source>
        <dbReference type="PROSITE-ProRule" id="PRU00023"/>
    </source>
</evidence>
<evidence type="ECO:0000313" key="5">
    <source>
        <dbReference type="EMBL" id="OAF70423.1"/>
    </source>
</evidence>
<keyword evidence="6" id="KW-1185">Reference proteome</keyword>
<keyword evidence="2 3" id="KW-0040">ANK repeat</keyword>
<feature type="repeat" description="ANK" evidence="3">
    <location>
        <begin position="477"/>
        <end position="509"/>
    </location>
</feature>